<reference evidence="3 4" key="1">
    <citation type="submission" date="2014-11" db="EMBL/GenBank/DDBJ databases">
        <title>Complete genome sequence and analysis of Lactobacillus hokkaidonensis LOOC260T.</title>
        <authorList>
            <person name="Tanizawa Y."/>
            <person name="Tohno M."/>
            <person name="Kaminuma E."/>
            <person name="Nakamura Y."/>
            <person name="Arita M."/>
        </authorList>
    </citation>
    <scope>NUCLEOTIDE SEQUENCE [LARGE SCALE GENOMIC DNA]</scope>
    <source>
        <strain evidence="3 4">LOOC260</strain>
    </source>
</reference>
<dbReference type="Pfam" id="PF07905">
    <property type="entry name" value="PucR"/>
    <property type="match status" value="1"/>
</dbReference>
<evidence type="ECO:0000313" key="3">
    <source>
        <dbReference type="EMBL" id="BAP86759.1"/>
    </source>
</evidence>
<dbReference type="InterPro" id="IPR012914">
    <property type="entry name" value="PucR_dom"/>
</dbReference>
<dbReference type="Pfam" id="PF13556">
    <property type="entry name" value="HTH_30"/>
    <property type="match status" value="1"/>
</dbReference>
<sequence length="525" mass="60962">MTIKELLTQITLQKIIFLAGKNGQTRNVKTVQTIETTRVNKYHQAQMLYLLDSSELLKNNDKMQALIMQLTQCEAAGIVVMENQQSMIKPNLKRLADQVKLPILQIPTLISISDGMQLFFEAMLTQQTSQLRSIIKSNQQLADLVLKHPKVDQVLDEGQKLLQTPVLLINSHFQVAYASKGLREQKDNLTTFFRNTTIDYFQLENQIKIEWEHNTFTLFPLFPAFKENKAFVAVLNYQATDEFKIVLEQLILNTLSFVNSRIDVLNESNFRNQSGFFLNILEGGMSVKLSNKRLLEMQLDPTVQYTCVMTNVITRRPVKLINYQVLEQVQQLAMWFINEYELPIQIFSWRQQLVFLVKQTVNTQHFAVAVQAFIAEKIPMDYQFLVGYSNEQAEISSLASIFKEALEALRSVEQDPELKVHKYQPKYVQELISLIPNDEVVAFRQKILKPLLTFTNQGERQVLIETLQNYFYYHQQIAQVARIMYVHRNTIIYRLKKIETLLQIDLNDPQATQNVQFALLLLANQ</sequence>
<dbReference type="RefSeq" id="WP_052467377.1">
    <property type="nucleotide sequence ID" value="NZ_AP014680.1"/>
</dbReference>
<dbReference type="KEGG" id="lho:LOOC260_122540"/>
<protein>
    <submittedName>
        <fullName evidence="3">Purine transport regulator</fullName>
    </submittedName>
</protein>
<dbReference type="PANTHER" id="PTHR33744">
    <property type="entry name" value="CARBOHYDRATE DIACID REGULATOR"/>
    <property type="match status" value="1"/>
</dbReference>
<dbReference type="AlphaFoldDB" id="A0A0A1H0G7"/>
<dbReference type="EMBL" id="AP014680">
    <property type="protein sequence ID" value="BAP86759.1"/>
    <property type="molecule type" value="Genomic_DNA"/>
</dbReference>
<dbReference type="HOGENOM" id="CLU_017436_3_0_9"/>
<evidence type="ECO:0000313" key="4">
    <source>
        <dbReference type="Proteomes" id="UP000031620"/>
    </source>
</evidence>
<dbReference type="InterPro" id="IPR051448">
    <property type="entry name" value="CdaR-like_regulators"/>
</dbReference>
<accession>A0A0A1H0G7</accession>
<dbReference type="Proteomes" id="UP000031620">
    <property type="component" value="Chromosome"/>
</dbReference>
<dbReference type="InterPro" id="IPR042070">
    <property type="entry name" value="PucR_C-HTH_sf"/>
</dbReference>
<feature type="domain" description="Purine catabolism PurC-like" evidence="1">
    <location>
        <begin position="6"/>
        <end position="117"/>
    </location>
</feature>
<dbReference type="InterPro" id="IPR025736">
    <property type="entry name" value="PucR_C-HTH_dom"/>
</dbReference>
<organism evidence="3 4">
    <name type="scientific">Paucilactobacillus hokkaidonensis JCM 18461</name>
    <dbReference type="NCBI Taxonomy" id="1291742"/>
    <lineage>
        <taxon>Bacteria</taxon>
        <taxon>Bacillati</taxon>
        <taxon>Bacillota</taxon>
        <taxon>Bacilli</taxon>
        <taxon>Lactobacillales</taxon>
        <taxon>Lactobacillaceae</taxon>
        <taxon>Paucilactobacillus</taxon>
    </lineage>
</organism>
<proteinExistence type="predicted"/>
<gene>
    <name evidence="3" type="ORF">LOOC260_122540</name>
</gene>
<dbReference type="PANTHER" id="PTHR33744:SF1">
    <property type="entry name" value="DNA-BINDING TRANSCRIPTIONAL ACTIVATOR ADER"/>
    <property type="match status" value="1"/>
</dbReference>
<evidence type="ECO:0000259" key="2">
    <source>
        <dbReference type="Pfam" id="PF13556"/>
    </source>
</evidence>
<feature type="domain" description="PucR C-terminal helix-turn-helix" evidence="2">
    <location>
        <begin position="463"/>
        <end position="520"/>
    </location>
</feature>
<evidence type="ECO:0000259" key="1">
    <source>
        <dbReference type="Pfam" id="PF07905"/>
    </source>
</evidence>
<dbReference type="Gene3D" id="1.10.10.2840">
    <property type="entry name" value="PucR C-terminal helix-turn-helix domain"/>
    <property type="match status" value="1"/>
</dbReference>
<dbReference type="STRING" id="1291742.LOOC260_122540"/>
<name>A0A0A1H0G7_9LACO</name>